<gene>
    <name evidence="3" type="ORF">IAC57_04580</name>
</gene>
<sequence length="285" mass="30746">MRLLRGILILAGSAIIVISGALVALAHASEIDTVLKLSPWKAAFGGCWLLGGAISFHLFYSACDGDWEEGVFPFIGLISTAVAYAVCVALTFLGQKAGSFFAGWLVALLGVAGVVLAIVRLIREGSPFGTGRIWNGGTDNAGQKSSGTGSVGTATGDDDDVDNRAEGSDWKLKSAISGALPRGYQRDWQYGEIYVDSTSVEISSFSNTVIVNGRIRCTWRFDAEGIARNSLDIKDQVQKIADEYAEKFCRLAFEAFGEFREKYSGYDQEWAVKPGRVEAKFEPRG</sequence>
<feature type="region of interest" description="Disordered" evidence="1">
    <location>
        <begin position="133"/>
        <end position="165"/>
    </location>
</feature>
<protein>
    <submittedName>
        <fullName evidence="3">Uncharacterized protein</fullName>
    </submittedName>
</protein>
<evidence type="ECO:0000313" key="4">
    <source>
        <dbReference type="Proteomes" id="UP000824081"/>
    </source>
</evidence>
<evidence type="ECO:0000313" key="3">
    <source>
        <dbReference type="EMBL" id="HIU59360.1"/>
    </source>
</evidence>
<dbReference type="AlphaFoldDB" id="A0A9D1SGQ3"/>
<feature type="transmembrane region" description="Helical" evidence="2">
    <location>
        <begin position="100"/>
        <end position="122"/>
    </location>
</feature>
<keyword evidence="2" id="KW-1133">Transmembrane helix</keyword>
<accession>A0A9D1SGQ3</accession>
<evidence type="ECO:0000256" key="1">
    <source>
        <dbReference type="SAM" id="MobiDB-lite"/>
    </source>
</evidence>
<keyword evidence="2" id="KW-0472">Membrane</keyword>
<dbReference type="EMBL" id="DVMZ01000122">
    <property type="protein sequence ID" value="HIU59360.1"/>
    <property type="molecule type" value="Genomic_DNA"/>
</dbReference>
<feature type="transmembrane region" description="Helical" evidence="2">
    <location>
        <begin position="38"/>
        <end position="59"/>
    </location>
</feature>
<feature type="compositionally biased region" description="Low complexity" evidence="1">
    <location>
        <begin position="145"/>
        <end position="155"/>
    </location>
</feature>
<comment type="caution">
    <text evidence="3">The sequence shown here is derived from an EMBL/GenBank/DDBJ whole genome shotgun (WGS) entry which is preliminary data.</text>
</comment>
<organism evidence="3 4">
    <name type="scientific">Candidatus Scatosoma pullistercoris</name>
    <dbReference type="NCBI Taxonomy" id="2840934"/>
    <lineage>
        <taxon>Bacteria</taxon>
        <taxon>Bacillati</taxon>
        <taxon>Bacillota</taxon>
        <taxon>Clostridia</taxon>
        <taxon>Candidatus Scatosoma</taxon>
    </lineage>
</organism>
<reference evidence="3" key="2">
    <citation type="journal article" date="2021" name="PeerJ">
        <title>Extensive microbial diversity within the chicken gut microbiome revealed by metagenomics and culture.</title>
        <authorList>
            <person name="Gilroy R."/>
            <person name="Ravi A."/>
            <person name="Getino M."/>
            <person name="Pursley I."/>
            <person name="Horton D.L."/>
            <person name="Alikhan N.F."/>
            <person name="Baker D."/>
            <person name="Gharbi K."/>
            <person name="Hall N."/>
            <person name="Watson M."/>
            <person name="Adriaenssens E.M."/>
            <person name="Foster-Nyarko E."/>
            <person name="Jarju S."/>
            <person name="Secka A."/>
            <person name="Antonio M."/>
            <person name="Oren A."/>
            <person name="Chaudhuri R.R."/>
            <person name="La Ragione R."/>
            <person name="Hildebrand F."/>
            <person name="Pallen M.J."/>
        </authorList>
    </citation>
    <scope>NUCLEOTIDE SEQUENCE</scope>
    <source>
        <strain evidence="3">11687</strain>
    </source>
</reference>
<feature type="transmembrane region" description="Helical" evidence="2">
    <location>
        <begin position="71"/>
        <end position="94"/>
    </location>
</feature>
<evidence type="ECO:0000256" key="2">
    <source>
        <dbReference type="SAM" id="Phobius"/>
    </source>
</evidence>
<keyword evidence="2" id="KW-0812">Transmembrane</keyword>
<name>A0A9D1SGQ3_9FIRM</name>
<dbReference type="Proteomes" id="UP000824081">
    <property type="component" value="Unassembled WGS sequence"/>
</dbReference>
<proteinExistence type="predicted"/>
<reference evidence="3" key="1">
    <citation type="submission" date="2020-10" db="EMBL/GenBank/DDBJ databases">
        <authorList>
            <person name="Gilroy R."/>
        </authorList>
    </citation>
    <scope>NUCLEOTIDE SEQUENCE</scope>
    <source>
        <strain evidence="3">11687</strain>
    </source>
</reference>